<dbReference type="NCBIfam" id="NF033580">
    <property type="entry name" value="transpos_IS5_3"/>
    <property type="match status" value="1"/>
</dbReference>
<evidence type="ECO:0000313" key="4">
    <source>
        <dbReference type="Proteomes" id="UP000321567"/>
    </source>
</evidence>
<protein>
    <submittedName>
        <fullName evidence="3">IS5 family transposase</fullName>
    </submittedName>
</protein>
<dbReference type="OrthoDB" id="7278099at2"/>
<gene>
    <name evidence="3" type="ORF">ROR02_06280</name>
</gene>
<evidence type="ECO:0000259" key="1">
    <source>
        <dbReference type="Pfam" id="PF01609"/>
    </source>
</evidence>
<dbReference type="PANTHER" id="PTHR30007:SF0">
    <property type="entry name" value="TRANSPOSASE"/>
    <property type="match status" value="1"/>
</dbReference>
<dbReference type="InterPro" id="IPR025161">
    <property type="entry name" value="IS402-like_dom"/>
</dbReference>
<dbReference type="InterPro" id="IPR002559">
    <property type="entry name" value="Transposase_11"/>
</dbReference>
<dbReference type="PANTHER" id="PTHR30007">
    <property type="entry name" value="PHP DOMAIN PROTEIN"/>
    <property type="match status" value="1"/>
</dbReference>
<dbReference type="AlphaFoldDB" id="A0A512H4Y2"/>
<organism evidence="3 4">
    <name type="scientific">Pararhodospirillum oryzae</name>
    <dbReference type="NCBI Taxonomy" id="478448"/>
    <lineage>
        <taxon>Bacteria</taxon>
        <taxon>Pseudomonadati</taxon>
        <taxon>Pseudomonadota</taxon>
        <taxon>Alphaproteobacteria</taxon>
        <taxon>Rhodospirillales</taxon>
        <taxon>Rhodospirillaceae</taxon>
        <taxon>Pararhodospirillum</taxon>
    </lineage>
</organism>
<dbReference type="Pfam" id="PF13340">
    <property type="entry name" value="DUF4096"/>
    <property type="match status" value="1"/>
</dbReference>
<comment type="caution">
    <text evidence="3">The sequence shown here is derived from an EMBL/GenBank/DDBJ whole genome shotgun (WGS) entry which is preliminary data.</text>
</comment>
<sequence length="283" mass="32278">MWTDITRGQYRRDKLTYASVLMSKEWEVLGPILPGPSSRGRPRRVELQSVVEAIFYVLESGCQWRMLPDSFPPRSTVQRYFYTWCRDGTWKQINRLLLMRAREEMGREASPGAGVIDSQSVRTTEAGSVRRHDAGKKVKGRKRHIVTDTNGLLVGVVVHGTDIQDRDSAPLVLASIRTAFPWLRHVFADGGYAGDKLKTSLAAIGEWTVEIIKRSDTAQGFVVLPKRWVVERTFAWLGRNRRLAKDFEKRADTAMAWIFAASIKLITRRQERKGKAIILPIRL</sequence>
<dbReference type="GO" id="GO:0004803">
    <property type="term" value="F:transposase activity"/>
    <property type="evidence" value="ECO:0007669"/>
    <property type="project" value="InterPro"/>
</dbReference>
<name>A0A512H4Y2_9PROT</name>
<feature type="domain" description="Transposase IS4-like" evidence="1">
    <location>
        <begin position="112"/>
        <end position="261"/>
    </location>
</feature>
<evidence type="ECO:0000259" key="2">
    <source>
        <dbReference type="Pfam" id="PF13340"/>
    </source>
</evidence>
<dbReference type="GO" id="GO:0006313">
    <property type="term" value="P:DNA transposition"/>
    <property type="evidence" value="ECO:0007669"/>
    <property type="project" value="InterPro"/>
</dbReference>
<dbReference type="RefSeq" id="WP_147162565.1">
    <property type="nucleotide sequence ID" value="NZ_BJZO01000010.1"/>
</dbReference>
<reference evidence="3 4" key="1">
    <citation type="submission" date="2019-07" db="EMBL/GenBank/DDBJ databases">
        <title>Whole genome shotgun sequence of Rhodospirillum oryzae NBRC 107573.</title>
        <authorList>
            <person name="Hosoyama A."/>
            <person name="Uohara A."/>
            <person name="Ohji S."/>
            <person name="Ichikawa N."/>
        </authorList>
    </citation>
    <scope>NUCLEOTIDE SEQUENCE [LARGE SCALE GENOMIC DNA]</scope>
    <source>
        <strain evidence="3 4">NBRC 107573</strain>
    </source>
</reference>
<proteinExistence type="predicted"/>
<feature type="domain" description="Insertion element IS402-like" evidence="2">
    <location>
        <begin position="24"/>
        <end position="93"/>
    </location>
</feature>
<dbReference type="GO" id="GO:0003677">
    <property type="term" value="F:DNA binding"/>
    <property type="evidence" value="ECO:0007669"/>
    <property type="project" value="InterPro"/>
</dbReference>
<dbReference type="EMBL" id="BJZO01000010">
    <property type="protein sequence ID" value="GEO80497.1"/>
    <property type="molecule type" value="Genomic_DNA"/>
</dbReference>
<accession>A0A512H4Y2</accession>
<dbReference type="Pfam" id="PF01609">
    <property type="entry name" value="DDE_Tnp_1"/>
    <property type="match status" value="1"/>
</dbReference>
<evidence type="ECO:0000313" key="3">
    <source>
        <dbReference type="EMBL" id="GEO80497.1"/>
    </source>
</evidence>
<keyword evidence="4" id="KW-1185">Reference proteome</keyword>
<dbReference type="Proteomes" id="UP000321567">
    <property type="component" value="Unassembled WGS sequence"/>
</dbReference>